<dbReference type="OrthoDB" id="6407151at2759"/>
<evidence type="ECO:0000313" key="4">
    <source>
        <dbReference type="Proteomes" id="UP000054359"/>
    </source>
</evidence>
<dbReference type="EMBL" id="KK114103">
    <property type="protein sequence ID" value="KFM61706.1"/>
    <property type="molecule type" value="Genomic_DNA"/>
</dbReference>
<dbReference type="PANTHER" id="PTHR22933">
    <property type="entry name" value="FI18007P1-RELATED"/>
    <property type="match status" value="1"/>
</dbReference>
<dbReference type="Gene3D" id="2.170.140.10">
    <property type="entry name" value="Chitin binding domain"/>
    <property type="match status" value="1"/>
</dbReference>
<dbReference type="Proteomes" id="UP000054359">
    <property type="component" value="Unassembled WGS sequence"/>
</dbReference>
<dbReference type="GO" id="GO:0005576">
    <property type="term" value="C:extracellular region"/>
    <property type="evidence" value="ECO:0007669"/>
    <property type="project" value="InterPro"/>
</dbReference>
<dbReference type="InterPro" id="IPR002557">
    <property type="entry name" value="Chitin-bd_dom"/>
</dbReference>
<accession>A0A087T9B7</accession>
<feature type="non-terminal residue" evidence="3">
    <location>
        <position position="150"/>
    </location>
</feature>
<gene>
    <name evidence="3" type="ORF">X975_00793</name>
</gene>
<dbReference type="SUPFAM" id="SSF57625">
    <property type="entry name" value="Invertebrate chitin-binding proteins"/>
    <property type="match status" value="1"/>
</dbReference>
<organism evidence="3 4">
    <name type="scientific">Stegodyphus mimosarum</name>
    <name type="common">African social velvet spider</name>
    <dbReference type="NCBI Taxonomy" id="407821"/>
    <lineage>
        <taxon>Eukaryota</taxon>
        <taxon>Metazoa</taxon>
        <taxon>Ecdysozoa</taxon>
        <taxon>Arthropoda</taxon>
        <taxon>Chelicerata</taxon>
        <taxon>Arachnida</taxon>
        <taxon>Araneae</taxon>
        <taxon>Araneomorphae</taxon>
        <taxon>Entelegynae</taxon>
        <taxon>Eresoidea</taxon>
        <taxon>Eresidae</taxon>
        <taxon>Stegodyphus</taxon>
    </lineage>
</organism>
<evidence type="ECO:0000259" key="2">
    <source>
        <dbReference type="Pfam" id="PF01607"/>
    </source>
</evidence>
<sequence length="150" mass="16745">MKLLVLSAMILAASYAAPKRAKREAYALPDGADILVGPIKTTFSCFGDGYYADIDNNCQIFHVCHSIETEDGSRETQQWSFLCSNQTIFNQLTLSCSDPEDAVPCPQAVNFYSINERLNAEDPKLNFLTEEDIERAAPLLYRNTADIRVV</sequence>
<dbReference type="GO" id="GO:0008061">
    <property type="term" value="F:chitin binding"/>
    <property type="evidence" value="ECO:0007669"/>
    <property type="project" value="InterPro"/>
</dbReference>
<keyword evidence="4" id="KW-1185">Reference proteome</keyword>
<dbReference type="InterPro" id="IPR052976">
    <property type="entry name" value="Scoloptoxin-like"/>
</dbReference>
<evidence type="ECO:0000313" key="3">
    <source>
        <dbReference type="EMBL" id="KFM61706.1"/>
    </source>
</evidence>
<dbReference type="AlphaFoldDB" id="A0A087T9B7"/>
<feature type="domain" description="Chitin-binding type-2" evidence="2">
    <location>
        <begin position="47"/>
        <end position="105"/>
    </location>
</feature>
<protein>
    <recommendedName>
        <fullName evidence="2">Chitin-binding type-2 domain-containing protein</fullName>
    </recommendedName>
</protein>
<dbReference type="Pfam" id="PF01607">
    <property type="entry name" value="CBM_14"/>
    <property type="match status" value="1"/>
</dbReference>
<dbReference type="InterPro" id="IPR036508">
    <property type="entry name" value="Chitin-bd_dom_sf"/>
</dbReference>
<dbReference type="PANTHER" id="PTHR22933:SF43">
    <property type="entry name" value="LP10131P"/>
    <property type="match status" value="1"/>
</dbReference>
<feature type="chain" id="PRO_5001829413" description="Chitin-binding type-2 domain-containing protein" evidence="1">
    <location>
        <begin position="17"/>
        <end position="150"/>
    </location>
</feature>
<feature type="signal peptide" evidence="1">
    <location>
        <begin position="1"/>
        <end position="16"/>
    </location>
</feature>
<dbReference type="OMA" id="IPCRSSQ"/>
<dbReference type="STRING" id="407821.A0A087T9B7"/>
<keyword evidence="1" id="KW-0732">Signal</keyword>
<proteinExistence type="predicted"/>
<evidence type="ECO:0000256" key="1">
    <source>
        <dbReference type="SAM" id="SignalP"/>
    </source>
</evidence>
<name>A0A087T9B7_STEMI</name>
<reference evidence="3 4" key="1">
    <citation type="submission" date="2013-11" db="EMBL/GenBank/DDBJ databases">
        <title>Genome sequencing of Stegodyphus mimosarum.</title>
        <authorList>
            <person name="Bechsgaard J."/>
        </authorList>
    </citation>
    <scope>NUCLEOTIDE SEQUENCE [LARGE SCALE GENOMIC DNA]</scope>
</reference>